<dbReference type="Gene3D" id="3.60.40.10">
    <property type="entry name" value="PPM-type phosphatase domain"/>
    <property type="match status" value="1"/>
</dbReference>
<dbReference type="PANTHER" id="PTHR43156">
    <property type="entry name" value="STAGE II SPORULATION PROTEIN E-RELATED"/>
    <property type="match status" value="1"/>
</dbReference>
<keyword evidence="1" id="KW-0378">Hydrolase</keyword>
<gene>
    <name evidence="3" type="ORF">S01H4_37510</name>
</gene>
<dbReference type="GO" id="GO:0016791">
    <property type="term" value="F:phosphatase activity"/>
    <property type="evidence" value="ECO:0007669"/>
    <property type="project" value="TreeGrafter"/>
</dbReference>
<dbReference type="AlphaFoldDB" id="X1C0L5"/>
<feature type="domain" description="PPM-type phosphatase" evidence="2">
    <location>
        <begin position="109"/>
        <end position="204"/>
    </location>
</feature>
<dbReference type="InterPro" id="IPR001932">
    <property type="entry name" value="PPM-type_phosphatase-like_dom"/>
</dbReference>
<dbReference type="EMBL" id="BART01020158">
    <property type="protein sequence ID" value="GAH00812.1"/>
    <property type="molecule type" value="Genomic_DNA"/>
</dbReference>
<sequence length="205" mass="23544">MVVLVIIAIIAYIKYREKQLIREKRILEQKVNERTIEIRKQKTEIENQKDIIEQKNIDITDSIKYAKRIQDAILPSLQVIKDNLKDSFVLYLPKDIVSGDFYWVKEKNESLVIIAADCTGHGVPGAFMSMLGISFLNEIVEKDNITSPEKILNVLRENIVTALRQRGLETESKDGMDMAVCSYNKKLKRLSFAGANNPLYLVRNK</sequence>
<protein>
    <recommendedName>
        <fullName evidence="2">PPM-type phosphatase domain-containing protein</fullName>
    </recommendedName>
</protein>
<comment type="caution">
    <text evidence="3">The sequence shown here is derived from an EMBL/GenBank/DDBJ whole genome shotgun (WGS) entry which is preliminary data.</text>
</comment>
<evidence type="ECO:0000313" key="3">
    <source>
        <dbReference type="EMBL" id="GAH00812.1"/>
    </source>
</evidence>
<evidence type="ECO:0000259" key="2">
    <source>
        <dbReference type="Pfam" id="PF07228"/>
    </source>
</evidence>
<dbReference type="InterPro" id="IPR036457">
    <property type="entry name" value="PPM-type-like_dom_sf"/>
</dbReference>
<feature type="non-terminal residue" evidence="3">
    <location>
        <position position="205"/>
    </location>
</feature>
<name>X1C0L5_9ZZZZ</name>
<organism evidence="3">
    <name type="scientific">marine sediment metagenome</name>
    <dbReference type="NCBI Taxonomy" id="412755"/>
    <lineage>
        <taxon>unclassified sequences</taxon>
        <taxon>metagenomes</taxon>
        <taxon>ecological metagenomes</taxon>
    </lineage>
</organism>
<evidence type="ECO:0000256" key="1">
    <source>
        <dbReference type="ARBA" id="ARBA00022801"/>
    </source>
</evidence>
<proteinExistence type="predicted"/>
<dbReference type="InterPro" id="IPR052016">
    <property type="entry name" value="Bact_Sigma-Reg"/>
</dbReference>
<accession>X1C0L5</accession>
<dbReference type="Pfam" id="PF07228">
    <property type="entry name" value="SpoIIE"/>
    <property type="match status" value="1"/>
</dbReference>
<reference evidence="3" key="1">
    <citation type="journal article" date="2014" name="Front. Microbiol.">
        <title>High frequency of phylogenetically diverse reductive dehalogenase-homologous genes in deep subseafloor sedimentary metagenomes.</title>
        <authorList>
            <person name="Kawai M."/>
            <person name="Futagami T."/>
            <person name="Toyoda A."/>
            <person name="Takaki Y."/>
            <person name="Nishi S."/>
            <person name="Hori S."/>
            <person name="Arai W."/>
            <person name="Tsubouchi T."/>
            <person name="Morono Y."/>
            <person name="Uchiyama I."/>
            <person name="Ito T."/>
            <person name="Fujiyama A."/>
            <person name="Inagaki F."/>
            <person name="Takami H."/>
        </authorList>
    </citation>
    <scope>NUCLEOTIDE SEQUENCE</scope>
    <source>
        <strain evidence="3">Expedition CK06-06</strain>
    </source>
</reference>
<dbReference type="PANTHER" id="PTHR43156:SF9">
    <property type="entry name" value="HAMP DOMAIN-CONTAINING PROTEIN"/>
    <property type="match status" value="1"/>
</dbReference>